<proteinExistence type="predicted"/>
<feature type="chain" id="PRO_5017308789" evidence="2">
    <location>
        <begin position="19"/>
        <end position="283"/>
    </location>
</feature>
<evidence type="ECO:0000313" key="4">
    <source>
        <dbReference type="Proteomes" id="UP000265631"/>
    </source>
</evidence>
<organism evidence="3 4">
    <name type="scientific">Fusarium flagelliforme</name>
    <dbReference type="NCBI Taxonomy" id="2675880"/>
    <lineage>
        <taxon>Eukaryota</taxon>
        <taxon>Fungi</taxon>
        <taxon>Dikarya</taxon>
        <taxon>Ascomycota</taxon>
        <taxon>Pezizomycotina</taxon>
        <taxon>Sordariomycetes</taxon>
        <taxon>Hypocreomycetidae</taxon>
        <taxon>Hypocreales</taxon>
        <taxon>Nectriaceae</taxon>
        <taxon>Fusarium</taxon>
        <taxon>Fusarium incarnatum-equiseti species complex</taxon>
    </lineage>
</organism>
<feature type="signal peptide" evidence="2">
    <location>
        <begin position="1"/>
        <end position="18"/>
    </location>
</feature>
<dbReference type="AlphaFoldDB" id="A0A395MDY4"/>
<dbReference type="InterPro" id="IPR008701">
    <property type="entry name" value="NPP1"/>
</dbReference>
<reference evidence="3 4" key="1">
    <citation type="journal article" date="2018" name="PLoS Pathog.">
        <title>Evolution of structural diversity of trichothecenes, a family of toxins produced by plant pathogenic and entomopathogenic fungi.</title>
        <authorList>
            <person name="Proctor R.H."/>
            <person name="McCormick S.P."/>
            <person name="Kim H.S."/>
            <person name="Cardoza R.E."/>
            <person name="Stanley A.M."/>
            <person name="Lindo L."/>
            <person name="Kelly A."/>
            <person name="Brown D.W."/>
            <person name="Lee T."/>
            <person name="Vaughan M.M."/>
            <person name="Alexander N.J."/>
            <person name="Busman M."/>
            <person name="Gutierrez S."/>
        </authorList>
    </citation>
    <scope>NUCLEOTIDE SEQUENCE [LARGE SCALE GENOMIC DNA]</scope>
    <source>
        <strain evidence="3 4">NRRL 13405</strain>
    </source>
</reference>
<keyword evidence="2" id="KW-0732">Signal</keyword>
<dbReference type="PANTHER" id="PTHR33657:SF6">
    <property type="entry name" value="SECRETED PROTEIN"/>
    <property type="match status" value="1"/>
</dbReference>
<dbReference type="STRING" id="2594813.A0A395MDY4"/>
<gene>
    <name evidence="3" type="ORF">FIE12Z_9665</name>
</gene>
<dbReference type="Proteomes" id="UP000265631">
    <property type="component" value="Unassembled WGS sequence"/>
</dbReference>
<accession>A0A395MDY4</accession>
<comment type="caution">
    <text evidence="3">The sequence shown here is derived from an EMBL/GenBank/DDBJ whole genome shotgun (WGS) entry which is preliminary data.</text>
</comment>
<evidence type="ECO:0000313" key="3">
    <source>
        <dbReference type="EMBL" id="RFN46064.1"/>
    </source>
</evidence>
<dbReference type="Pfam" id="PF05630">
    <property type="entry name" value="NPP1"/>
    <property type="match status" value="1"/>
</dbReference>
<sequence length="283" mass="32838">MKLPFLALAALLATPAYGDLVDPLPESASKKELRFQPLMDFDGDACYATAAIGRDGKMNPGLANDFSVTHDCRRGRLQFSNAYSRKRCNHGYCAIMYEYYFEKDQSAPVSGHRHDFENVVMFTKGDRIVRMVAKEKNNKEYKWRINCLGSKRKCKIPMLNGHPLVVYHKVHNDLHEIRFAKEKRFVEKKSTSHDIEEPENETEKWFRSPLIGYDHWPDEDVMARYLQFHDKWEKPHIRDEAFGHALKKAAGSFKSVPGFDPFQVRNEDDDDDEDVVVVKPKHD</sequence>
<name>A0A395MDY4_9HYPO</name>
<dbReference type="EMBL" id="PXXK01000322">
    <property type="protein sequence ID" value="RFN46064.1"/>
    <property type="molecule type" value="Genomic_DNA"/>
</dbReference>
<dbReference type="PANTHER" id="PTHR33657">
    <property type="entry name" value="DOMAIN PROTEIN, PUTATIVE (AFU_ORTHOLOGUE AFUA_5G00600)-RELATED"/>
    <property type="match status" value="1"/>
</dbReference>
<evidence type="ECO:0000256" key="1">
    <source>
        <dbReference type="SAM" id="MobiDB-lite"/>
    </source>
</evidence>
<protein>
    <submittedName>
        <fullName evidence="3">Necrosis-inducing protein</fullName>
    </submittedName>
</protein>
<keyword evidence="4" id="KW-1185">Reference proteome</keyword>
<evidence type="ECO:0000256" key="2">
    <source>
        <dbReference type="SAM" id="SignalP"/>
    </source>
</evidence>
<feature type="region of interest" description="Disordered" evidence="1">
    <location>
        <begin position="252"/>
        <end position="283"/>
    </location>
</feature>